<organism evidence="1 2">
    <name type="scientific">Aphis craccivora</name>
    <name type="common">Cowpea aphid</name>
    <dbReference type="NCBI Taxonomy" id="307492"/>
    <lineage>
        <taxon>Eukaryota</taxon>
        <taxon>Metazoa</taxon>
        <taxon>Ecdysozoa</taxon>
        <taxon>Arthropoda</taxon>
        <taxon>Hexapoda</taxon>
        <taxon>Insecta</taxon>
        <taxon>Pterygota</taxon>
        <taxon>Neoptera</taxon>
        <taxon>Paraneoptera</taxon>
        <taxon>Hemiptera</taxon>
        <taxon>Sternorrhyncha</taxon>
        <taxon>Aphidomorpha</taxon>
        <taxon>Aphidoidea</taxon>
        <taxon>Aphididae</taxon>
        <taxon>Aphidini</taxon>
        <taxon>Aphis</taxon>
        <taxon>Aphis</taxon>
    </lineage>
</organism>
<comment type="caution">
    <text evidence="1">The sequence shown here is derived from an EMBL/GenBank/DDBJ whole genome shotgun (WGS) entry which is preliminary data.</text>
</comment>
<protein>
    <submittedName>
        <fullName evidence="1">Uncharacterized protein</fullName>
    </submittedName>
</protein>
<dbReference type="EMBL" id="VUJU01014782">
    <property type="protein sequence ID" value="KAF0700805.1"/>
    <property type="molecule type" value="Genomic_DNA"/>
</dbReference>
<dbReference type="Proteomes" id="UP000478052">
    <property type="component" value="Unassembled WGS sequence"/>
</dbReference>
<dbReference type="AlphaFoldDB" id="A0A6G0VPL7"/>
<reference evidence="1 2" key="1">
    <citation type="submission" date="2019-08" db="EMBL/GenBank/DDBJ databases">
        <title>Whole genome of Aphis craccivora.</title>
        <authorList>
            <person name="Voronova N.V."/>
            <person name="Shulinski R.S."/>
            <person name="Bandarenka Y.V."/>
            <person name="Zhorov D.G."/>
            <person name="Warner D."/>
        </authorList>
    </citation>
    <scope>NUCLEOTIDE SEQUENCE [LARGE SCALE GENOMIC DNA]</scope>
    <source>
        <strain evidence="1">180601</strain>
        <tissue evidence="1">Whole Body</tissue>
    </source>
</reference>
<gene>
    <name evidence="1" type="ORF">FWK35_00033184</name>
</gene>
<accession>A0A6G0VPL7</accession>
<sequence length="314" mass="37374">MNNDTLDNLATNLKKIENSKLMNTDLQNINSVDIDTLKKENEFLKSKLNIINNGNRNFNQKKKLNNNIYVDNPYQSLKNNPNDTFNNKMCNYNPYNNSNKFHNQNYYANNSLIPNNYFNSQNYHLNNNFSANNRIMLNQYVNNNNYFNRKNSHNPRNNFNNNNGYTETKWNNRYNMSNQESQSQQYYKNYVYNNNRCSNFNEHNVGQNYQISSHNTNCNRQNIDVNNVMNQHTIRQMPDNNIFNSNSTYNYQIKLLRQDSLLLWVEFLFANEKILPITETTKKISSVTLLKSIIANKYKDEKTTQQLKYVRLND</sequence>
<name>A0A6G0VPL7_APHCR</name>
<proteinExistence type="predicted"/>
<keyword evidence="2" id="KW-1185">Reference proteome</keyword>
<evidence type="ECO:0000313" key="1">
    <source>
        <dbReference type="EMBL" id="KAF0700805.1"/>
    </source>
</evidence>
<evidence type="ECO:0000313" key="2">
    <source>
        <dbReference type="Proteomes" id="UP000478052"/>
    </source>
</evidence>